<dbReference type="EMBL" id="PKSM01000088">
    <property type="protein sequence ID" value="POW14870.1"/>
    <property type="molecule type" value="Genomic_DNA"/>
</dbReference>
<feature type="compositionally biased region" description="Low complexity" evidence="1">
    <location>
        <begin position="10"/>
        <end position="20"/>
    </location>
</feature>
<evidence type="ECO:0000256" key="1">
    <source>
        <dbReference type="SAM" id="MobiDB-lite"/>
    </source>
</evidence>
<dbReference type="PANTHER" id="PTHR33246">
    <property type="entry name" value="CCHC-TYPE DOMAIN-CONTAINING PROTEIN"/>
    <property type="match status" value="1"/>
</dbReference>
<keyword evidence="3" id="KW-1185">Reference proteome</keyword>
<reference evidence="3" key="3">
    <citation type="journal article" date="2018" name="Mol. Plant Microbe Interact.">
        <title>Genome sequence resources for the wheat stripe rust pathogen (Puccinia striiformis f. sp. tritici) and the barley stripe rust pathogen (Puccinia striiformis f. sp. hordei).</title>
        <authorList>
            <person name="Xia C."/>
            <person name="Wang M."/>
            <person name="Yin C."/>
            <person name="Cornejo O.E."/>
            <person name="Hulbert S.H."/>
            <person name="Chen X."/>
        </authorList>
    </citation>
    <scope>NUCLEOTIDE SEQUENCE [LARGE SCALE GENOMIC DNA]</scope>
    <source>
        <strain evidence="3">93TX-2</strain>
    </source>
</reference>
<dbReference type="Proteomes" id="UP000238274">
    <property type="component" value="Unassembled WGS sequence"/>
</dbReference>
<dbReference type="VEuPathDB" id="FungiDB:PSHT_07262"/>
<sequence length="470" mass="50846">MSLDEPPHLASSGANKANNNNSAKVAGIPVLTPPGPNTNFLSWRYVVRGYLGSIDLSYVLDPTKPKNRPSTWAKDTSTVSSFIARTIDELNIQFIMELGTDTPAIWAALHEAHQDCSAGGRMYWLRRLVTTKMTGEDIESHIDTMSSASERLTALITKARPLTVADIHATGLVNSLPVDWQPCISSLMNDDEVSPARIAAALKQESLRRKARREEETALVSAAKASAPDPTSSRPPFDDKLYCTVCKIHGHNLLVCERAAKILANANNSRRSNGDSGNRSDYSNRDRSSRRPQGNSDRGRSGNHSRYSNKDNPSSRTPAKAGLTTVVDLNGESGEESDYSGSEYARNATVTTGAAICISMTPHSADVGHLKPDSTPVHLADHSVVNATQRGLLKLPLSVDRQINSLVVPGLREPLISIAALCDKSLQVVFTSTSCDIYDTSGSNTAGTLVGRGYRKGNLYYLPSDEVSKR</sequence>
<protein>
    <recommendedName>
        <fullName evidence="4">Retrotransposon Copia-like N-terminal domain-containing protein</fullName>
    </recommendedName>
</protein>
<reference evidence="2 3" key="1">
    <citation type="submission" date="2017-12" db="EMBL/GenBank/DDBJ databases">
        <title>Gene loss provides genomic basis for host adaptation in cereal stripe rust fungi.</title>
        <authorList>
            <person name="Xia C."/>
        </authorList>
    </citation>
    <scope>NUCLEOTIDE SEQUENCE [LARGE SCALE GENOMIC DNA]</scope>
    <source>
        <strain evidence="2 3">93TX-2</strain>
    </source>
</reference>
<feature type="compositionally biased region" description="Low complexity" evidence="1">
    <location>
        <begin position="267"/>
        <end position="281"/>
    </location>
</feature>
<dbReference type="Pfam" id="PF14223">
    <property type="entry name" value="Retrotran_gag_2"/>
    <property type="match status" value="1"/>
</dbReference>
<evidence type="ECO:0000313" key="3">
    <source>
        <dbReference type="Proteomes" id="UP000238274"/>
    </source>
</evidence>
<evidence type="ECO:0008006" key="4">
    <source>
        <dbReference type="Google" id="ProtNLM"/>
    </source>
</evidence>
<comment type="caution">
    <text evidence="2">The sequence shown here is derived from an EMBL/GenBank/DDBJ whole genome shotgun (WGS) entry which is preliminary data.</text>
</comment>
<gene>
    <name evidence="2" type="ORF">PSHT_07262</name>
</gene>
<feature type="compositionally biased region" description="Polar residues" evidence="1">
    <location>
        <begin position="292"/>
        <end position="317"/>
    </location>
</feature>
<name>A0A2S4VZC9_9BASI</name>
<evidence type="ECO:0000313" key="2">
    <source>
        <dbReference type="EMBL" id="POW14870.1"/>
    </source>
</evidence>
<dbReference type="PANTHER" id="PTHR33246:SF51">
    <property type="entry name" value="MYB_SANT-LIKE DOMAIN-CONTAINING PROTEIN"/>
    <property type="match status" value="1"/>
</dbReference>
<proteinExistence type="predicted"/>
<reference evidence="3" key="2">
    <citation type="journal article" date="2018" name="BMC Genomics">
        <title>Genomic insights into host adaptation between the wheat stripe rust pathogen (Puccinia striiformis f. sp. tritici) and the barley stripe rust pathogen (Puccinia striiformis f. sp. hordei).</title>
        <authorList>
            <person name="Xia C."/>
            <person name="Wang M."/>
            <person name="Yin C."/>
            <person name="Cornejo O.E."/>
            <person name="Hulbert S.H."/>
            <person name="Chen X."/>
        </authorList>
    </citation>
    <scope>NUCLEOTIDE SEQUENCE [LARGE SCALE GENOMIC DNA]</scope>
    <source>
        <strain evidence="3">93TX-2</strain>
    </source>
</reference>
<accession>A0A2S4VZC9</accession>
<organism evidence="2 3">
    <name type="scientific">Puccinia striiformis</name>
    <dbReference type="NCBI Taxonomy" id="27350"/>
    <lineage>
        <taxon>Eukaryota</taxon>
        <taxon>Fungi</taxon>
        <taxon>Dikarya</taxon>
        <taxon>Basidiomycota</taxon>
        <taxon>Pucciniomycotina</taxon>
        <taxon>Pucciniomycetes</taxon>
        <taxon>Pucciniales</taxon>
        <taxon>Pucciniaceae</taxon>
        <taxon>Puccinia</taxon>
    </lineage>
</organism>
<dbReference type="AlphaFoldDB" id="A0A2S4VZC9"/>
<feature type="region of interest" description="Disordered" evidence="1">
    <location>
        <begin position="267"/>
        <end position="323"/>
    </location>
</feature>
<feature type="region of interest" description="Disordered" evidence="1">
    <location>
        <begin position="1"/>
        <end position="20"/>
    </location>
</feature>